<gene>
    <name evidence="2" type="ORF">CIRG_06142</name>
</gene>
<keyword evidence="1" id="KW-0812">Transmembrane</keyword>
<reference evidence="3" key="1">
    <citation type="journal article" date="2010" name="Genome Res.">
        <title>Population genomic sequencing of Coccidioides fungi reveals recent hybridization and transposon control.</title>
        <authorList>
            <person name="Neafsey D.E."/>
            <person name="Barker B.M."/>
            <person name="Sharpton T.J."/>
            <person name="Stajich J.E."/>
            <person name="Park D.J."/>
            <person name="Whiston E."/>
            <person name="Hung C.-Y."/>
            <person name="McMahan C."/>
            <person name="White J."/>
            <person name="Sykes S."/>
            <person name="Heiman D."/>
            <person name="Young S."/>
            <person name="Zeng Q."/>
            <person name="Abouelleil A."/>
            <person name="Aftuck L."/>
            <person name="Bessette D."/>
            <person name="Brown A."/>
            <person name="FitzGerald M."/>
            <person name="Lui A."/>
            <person name="Macdonald J.P."/>
            <person name="Priest M."/>
            <person name="Orbach M.J."/>
            <person name="Galgiani J.N."/>
            <person name="Kirkland T.N."/>
            <person name="Cole G.T."/>
            <person name="Birren B.W."/>
            <person name="Henn M.R."/>
            <person name="Taylor J.W."/>
            <person name="Rounsley S.D."/>
        </authorList>
    </citation>
    <scope>NUCLEOTIDE SEQUENCE [LARGE SCALE GENOMIC DNA]</scope>
    <source>
        <strain evidence="3">RMSCC 2394</strain>
    </source>
</reference>
<dbReference type="EMBL" id="DS028096">
    <property type="protein sequence ID" value="KMP06461.1"/>
    <property type="molecule type" value="Genomic_DNA"/>
</dbReference>
<evidence type="ECO:0000313" key="2">
    <source>
        <dbReference type="EMBL" id="KMP06461.1"/>
    </source>
</evidence>
<organism evidence="2 3">
    <name type="scientific">Coccidioides immitis RMSCC 2394</name>
    <dbReference type="NCBI Taxonomy" id="404692"/>
    <lineage>
        <taxon>Eukaryota</taxon>
        <taxon>Fungi</taxon>
        <taxon>Dikarya</taxon>
        <taxon>Ascomycota</taxon>
        <taxon>Pezizomycotina</taxon>
        <taxon>Eurotiomycetes</taxon>
        <taxon>Eurotiomycetidae</taxon>
        <taxon>Onygenales</taxon>
        <taxon>Onygenaceae</taxon>
        <taxon>Coccidioides</taxon>
    </lineage>
</organism>
<evidence type="ECO:0000256" key="1">
    <source>
        <dbReference type="SAM" id="Phobius"/>
    </source>
</evidence>
<name>A0A0J6YCK2_COCIT</name>
<proteinExistence type="predicted"/>
<evidence type="ECO:0000313" key="3">
    <source>
        <dbReference type="Proteomes" id="UP000054565"/>
    </source>
</evidence>
<keyword evidence="1" id="KW-0472">Membrane</keyword>
<dbReference type="Proteomes" id="UP000054565">
    <property type="component" value="Unassembled WGS sequence"/>
</dbReference>
<feature type="transmembrane region" description="Helical" evidence="1">
    <location>
        <begin position="16"/>
        <end position="38"/>
    </location>
</feature>
<dbReference type="AlphaFoldDB" id="A0A0J6YCK2"/>
<sequence>MKLLQHTPTIKLTRRITLLFTGISASYTACIFTAAVFFSGRSLISQGPLKARLQPRGSGQRIERKLTDAHKVCCSHSQSSTNVGLLNQVVFSHIPAFFSVPPSGTGEPRPSSEASCEYLGVPFFSLQFLHHRCYGSQDPQGYNPT</sequence>
<accession>A0A0J6YCK2</accession>
<protein>
    <submittedName>
        <fullName evidence="2">Uncharacterized protein</fullName>
    </submittedName>
</protein>
<keyword evidence="1" id="KW-1133">Transmembrane helix</keyword>